<reference evidence="1" key="1">
    <citation type="submission" date="2018-05" db="EMBL/GenBank/DDBJ databases">
        <authorList>
            <person name="Lanie J.A."/>
            <person name="Ng W.-L."/>
            <person name="Kazmierczak K.M."/>
            <person name="Andrzejewski T.M."/>
            <person name="Davidsen T.M."/>
            <person name="Wayne K.J."/>
            <person name="Tettelin H."/>
            <person name="Glass J.I."/>
            <person name="Rusch D."/>
            <person name="Podicherti R."/>
            <person name="Tsui H.-C.T."/>
            <person name="Winkler M.E."/>
        </authorList>
    </citation>
    <scope>NUCLEOTIDE SEQUENCE</scope>
</reference>
<dbReference type="AlphaFoldDB" id="A0A382WAJ8"/>
<sequence>MKSYLQGLITGAVLVFAIVVLFGARTEPVGRYAPMSDQHVVDTVTGDIIVATMSESHLATAKKEIVRLRVIMPE</sequence>
<organism evidence="1">
    <name type="scientific">marine metagenome</name>
    <dbReference type="NCBI Taxonomy" id="408172"/>
    <lineage>
        <taxon>unclassified sequences</taxon>
        <taxon>metagenomes</taxon>
        <taxon>ecological metagenomes</taxon>
    </lineage>
</organism>
<evidence type="ECO:0000313" key="1">
    <source>
        <dbReference type="EMBL" id="SVD55181.1"/>
    </source>
</evidence>
<accession>A0A382WAJ8</accession>
<name>A0A382WAJ8_9ZZZZ</name>
<dbReference type="EMBL" id="UINC01157925">
    <property type="protein sequence ID" value="SVD55181.1"/>
    <property type="molecule type" value="Genomic_DNA"/>
</dbReference>
<gene>
    <name evidence="1" type="ORF">METZ01_LOCUS408035</name>
</gene>
<protein>
    <submittedName>
        <fullName evidence="1">Uncharacterized protein</fullName>
    </submittedName>
</protein>
<proteinExistence type="predicted"/>